<name>A0A6P0GGD1_9ACTN</name>
<evidence type="ECO:0000259" key="2">
    <source>
        <dbReference type="Pfam" id="PF00582"/>
    </source>
</evidence>
<sequence length="169" mass="17104">MADVCEAVTIDGGLLVGHDGSSGAQEALVWAADLAGRTGSTLHVLRAWSMPTAPRPSSREPGFVPPLADYEQAVRDDLDRCVAAAELDPAVRVRTHVVHRPASEALMGAAEGADLLVVGARGLGGFAGLLLGSISDQCIRHAPCPVVVVRTGTGRPAAGGPGASDPATA</sequence>
<evidence type="ECO:0000313" key="3">
    <source>
        <dbReference type="EMBL" id="NEM06271.1"/>
    </source>
</evidence>
<dbReference type="PRINTS" id="PR01438">
    <property type="entry name" value="UNVRSLSTRESS"/>
</dbReference>
<dbReference type="InterPro" id="IPR006015">
    <property type="entry name" value="Universal_stress_UspA"/>
</dbReference>
<evidence type="ECO:0000313" key="4">
    <source>
        <dbReference type="Proteomes" id="UP000471126"/>
    </source>
</evidence>
<reference evidence="3 4" key="1">
    <citation type="submission" date="2019-12" db="EMBL/GenBank/DDBJ databases">
        <title>WGS of CPCC 203550 I12A-02606.</title>
        <authorList>
            <person name="Jiang Z."/>
        </authorList>
    </citation>
    <scope>NUCLEOTIDE SEQUENCE [LARGE SCALE GENOMIC DNA]</scope>
    <source>
        <strain evidence="3 4">I12A-02606</strain>
    </source>
</reference>
<dbReference type="EMBL" id="JAAGWE010000014">
    <property type="protein sequence ID" value="NEM06271.1"/>
    <property type="molecule type" value="Genomic_DNA"/>
</dbReference>
<dbReference type="InterPro" id="IPR006016">
    <property type="entry name" value="UspA"/>
</dbReference>
<dbReference type="AlphaFoldDB" id="A0A6P0GGD1"/>
<evidence type="ECO:0000256" key="1">
    <source>
        <dbReference type="ARBA" id="ARBA00008791"/>
    </source>
</evidence>
<dbReference type="InterPro" id="IPR014729">
    <property type="entry name" value="Rossmann-like_a/b/a_fold"/>
</dbReference>
<gene>
    <name evidence="3" type="ORF">GCU54_09615</name>
</gene>
<proteinExistence type="inferred from homology"/>
<feature type="domain" description="UspA" evidence="2">
    <location>
        <begin position="15"/>
        <end position="150"/>
    </location>
</feature>
<dbReference type="CDD" id="cd00293">
    <property type="entry name" value="USP-like"/>
    <property type="match status" value="1"/>
</dbReference>
<dbReference type="Proteomes" id="UP000471126">
    <property type="component" value="Unassembled WGS sequence"/>
</dbReference>
<comment type="similarity">
    <text evidence="1">Belongs to the universal stress protein A family.</text>
</comment>
<comment type="caution">
    <text evidence="3">The sequence shown here is derived from an EMBL/GenBank/DDBJ whole genome shotgun (WGS) entry which is preliminary data.</text>
</comment>
<protein>
    <submittedName>
        <fullName evidence="3">Universal stress protein</fullName>
    </submittedName>
</protein>
<dbReference type="PANTHER" id="PTHR31964">
    <property type="entry name" value="ADENINE NUCLEOTIDE ALPHA HYDROLASES-LIKE SUPERFAMILY PROTEIN"/>
    <property type="match status" value="1"/>
</dbReference>
<dbReference type="Pfam" id="PF00582">
    <property type="entry name" value="Usp"/>
    <property type="match status" value="1"/>
</dbReference>
<dbReference type="Gene3D" id="3.40.50.620">
    <property type="entry name" value="HUPs"/>
    <property type="match status" value="1"/>
</dbReference>
<dbReference type="SUPFAM" id="SSF52402">
    <property type="entry name" value="Adenine nucleotide alpha hydrolases-like"/>
    <property type="match status" value="1"/>
</dbReference>
<accession>A0A6P0GGD1</accession>
<organism evidence="3 4">
    <name type="scientific">Geodermatophilus normandii</name>
    <dbReference type="NCBI Taxonomy" id="1137989"/>
    <lineage>
        <taxon>Bacteria</taxon>
        <taxon>Bacillati</taxon>
        <taxon>Actinomycetota</taxon>
        <taxon>Actinomycetes</taxon>
        <taxon>Geodermatophilales</taxon>
        <taxon>Geodermatophilaceae</taxon>
        <taxon>Geodermatophilus</taxon>
    </lineage>
</organism>
<dbReference type="PANTHER" id="PTHR31964:SF113">
    <property type="entry name" value="USPA DOMAIN-CONTAINING PROTEIN"/>
    <property type="match status" value="1"/>
</dbReference>